<evidence type="ECO:0000313" key="9">
    <source>
        <dbReference type="Proteomes" id="UP001642406"/>
    </source>
</evidence>
<evidence type="ECO:0000256" key="7">
    <source>
        <dbReference type="SAM" id="MobiDB-lite"/>
    </source>
</evidence>
<evidence type="ECO:0008006" key="10">
    <source>
        <dbReference type="Google" id="ProtNLM"/>
    </source>
</evidence>
<feature type="transmembrane region" description="Helical" evidence="6">
    <location>
        <begin position="20"/>
        <end position="42"/>
    </location>
</feature>
<evidence type="ECO:0000256" key="2">
    <source>
        <dbReference type="ARBA" id="ARBA00006824"/>
    </source>
</evidence>
<comment type="caution">
    <text evidence="8">The sequence shown here is derived from an EMBL/GenBank/DDBJ whole genome shotgun (WGS) entry which is preliminary data.</text>
</comment>
<keyword evidence="9" id="KW-1185">Reference proteome</keyword>
<feature type="transmembrane region" description="Helical" evidence="6">
    <location>
        <begin position="54"/>
        <end position="75"/>
    </location>
</feature>
<feature type="region of interest" description="Disordered" evidence="7">
    <location>
        <begin position="130"/>
        <end position="150"/>
    </location>
</feature>
<dbReference type="PANTHER" id="PTHR11266">
    <property type="entry name" value="PEROXISOMAL MEMBRANE PROTEIN 2, PXMP2 MPV17"/>
    <property type="match status" value="1"/>
</dbReference>
<accession>A0ABP0B2C2</accession>
<evidence type="ECO:0000256" key="3">
    <source>
        <dbReference type="ARBA" id="ARBA00022692"/>
    </source>
</evidence>
<dbReference type="Proteomes" id="UP001642406">
    <property type="component" value="Unassembled WGS sequence"/>
</dbReference>
<protein>
    <recommendedName>
        <fullName evidence="10">Protein Mpv17</fullName>
    </recommendedName>
</protein>
<gene>
    <name evidence="8" type="ORF">SBRCBS47491_001879</name>
</gene>
<dbReference type="PANTHER" id="PTHR11266:SF50">
    <property type="entry name" value="VACUOLAR MEMBRANE PROTEIN YOR292C"/>
    <property type="match status" value="1"/>
</dbReference>
<organism evidence="8 9">
    <name type="scientific">Sporothrix bragantina</name>
    <dbReference type="NCBI Taxonomy" id="671064"/>
    <lineage>
        <taxon>Eukaryota</taxon>
        <taxon>Fungi</taxon>
        <taxon>Dikarya</taxon>
        <taxon>Ascomycota</taxon>
        <taxon>Pezizomycotina</taxon>
        <taxon>Sordariomycetes</taxon>
        <taxon>Sordariomycetidae</taxon>
        <taxon>Ophiostomatales</taxon>
        <taxon>Ophiostomataceae</taxon>
        <taxon>Sporothrix</taxon>
    </lineage>
</organism>
<feature type="region of interest" description="Disordered" evidence="7">
    <location>
        <begin position="94"/>
        <end position="118"/>
    </location>
</feature>
<evidence type="ECO:0000256" key="4">
    <source>
        <dbReference type="ARBA" id="ARBA00022989"/>
    </source>
</evidence>
<name>A0ABP0B2C2_9PEZI</name>
<dbReference type="EMBL" id="CAWUHC010000010">
    <property type="protein sequence ID" value="CAK7213656.1"/>
    <property type="molecule type" value="Genomic_DNA"/>
</dbReference>
<keyword evidence="3 6" id="KW-0812">Transmembrane</keyword>
<evidence type="ECO:0000256" key="6">
    <source>
        <dbReference type="RuleBase" id="RU363053"/>
    </source>
</evidence>
<evidence type="ECO:0000313" key="8">
    <source>
        <dbReference type="EMBL" id="CAK7213656.1"/>
    </source>
</evidence>
<proteinExistence type="inferred from homology"/>
<comment type="subcellular location">
    <subcellularLocation>
        <location evidence="1">Membrane</location>
        <topology evidence="1">Multi-pass membrane protein</topology>
    </subcellularLocation>
</comment>
<reference evidence="8 9" key="1">
    <citation type="submission" date="2024-01" db="EMBL/GenBank/DDBJ databases">
        <authorList>
            <person name="Allen C."/>
            <person name="Tagirdzhanova G."/>
        </authorList>
    </citation>
    <scope>NUCLEOTIDE SEQUENCE [LARGE SCALE GENOMIC DNA]</scope>
</reference>
<comment type="similarity">
    <text evidence="2 6">Belongs to the peroxisomal membrane protein PXMP2/4 family.</text>
</comment>
<evidence type="ECO:0000256" key="5">
    <source>
        <dbReference type="ARBA" id="ARBA00023136"/>
    </source>
</evidence>
<evidence type="ECO:0000256" key="1">
    <source>
        <dbReference type="ARBA" id="ARBA00004141"/>
    </source>
</evidence>
<feature type="compositionally biased region" description="Low complexity" evidence="7">
    <location>
        <begin position="130"/>
        <end position="145"/>
    </location>
</feature>
<keyword evidence="4 6" id="KW-1133">Transmembrane helix</keyword>
<dbReference type="InterPro" id="IPR007248">
    <property type="entry name" value="Mpv17_PMP22"/>
</dbReference>
<keyword evidence="5 6" id="KW-0472">Membrane</keyword>
<sequence>MSWDLFQRRFSRAANSKYIYGQIPLLHSIIFFIEMAIVARLTARFNAYYDERPLLTMMVTNAVLGGIADTVAQTITSVRQKQIRKGYAAKDDDDALPLEPYRDGRRRRSSSSGNSIDKDNDVAIEIHDLPLPSTNSASSSRNVSPLHDRDPELIPASKMLPPPFDFERLTRFMAYGFGMAPIQFKWFQFLSRTFPIVKGASAVGPTLKRVAMDQLVFAPLGIAWFFTVMTVTEGGGRRAVQIKLRDMFVPTLKANFTVWPAVQLINFRLMPVPFQLPFVSTVGIAWTAYLSLTNAAEDVHQAKMHVPDAPGIRLE</sequence>
<dbReference type="Pfam" id="PF04117">
    <property type="entry name" value="Mpv17_PMP22"/>
    <property type="match status" value="1"/>
</dbReference>